<protein>
    <submittedName>
        <fullName evidence="2">Uncharacterized protein</fullName>
    </submittedName>
</protein>
<dbReference type="EMBL" id="MT774405">
    <property type="protein sequence ID" value="QOR60058.1"/>
    <property type="molecule type" value="Genomic_DNA"/>
</dbReference>
<dbReference type="KEGG" id="vg:65131528"/>
<name>A0A7M1S0C1_9CAUD</name>
<accession>A0A7M1S0C1</accession>
<dbReference type="GeneID" id="65131528"/>
<keyword evidence="3" id="KW-1185">Reference proteome</keyword>
<feature type="region of interest" description="Disordered" evidence="1">
    <location>
        <begin position="1"/>
        <end position="41"/>
    </location>
</feature>
<feature type="compositionally biased region" description="Basic residues" evidence="1">
    <location>
        <begin position="16"/>
        <end position="26"/>
    </location>
</feature>
<reference evidence="2 3" key="1">
    <citation type="submission" date="2020-07" db="EMBL/GenBank/DDBJ databases">
        <title>Taxonomic proposal: Crassvirales, a new order of highly abundant and diverse bacterial viruses.</title>
        <authorList>
            <person name="Shkoporov A.N."/>
            <person name="Stockdale S.R."/>
            <person name="Guerin E."/>
            <person name="Ross R.P."/>
            <person name="Hill C."/>
        </authorList>
    </citation>
    <scope>NUCLEOTIDE SEQUENCE [LARGE SCALE GENOMIC DNA]</scope>
</reference>
<evidence type="ECO:0000256" key="1">
    <source>
        <dbReference type="SAM" id="MobiDB-lite"/>
    </source>
</evidence>
<organism evidence="2 3">
    <name type="scientific">uncultured phage cr115_1</name>
    <dbReference type="NCBI Taxonomy" id="2772089"/>
    <lineage>
        <taxon>Viruses</taxon>
        <taxon>Duplodnaviria</taxon>
        <taxon>Heunggongvirae</taxon>
        <taxon>Uroviricota</taxon>
        <taxon>Caudoviricetes</taxon>
        <taxon>Crassvirales</taxon>
        <taxon>Suoliviridae</taxon>
        <taxon>Uncouvirinae</taxon>
        <taxon>Birpovirus</taxon>
        <taxon>Birpovirus hiberniae</taxon>
    </lineage>
</organism>
<evidence type="ECO:0000313" key="3">
    <source>
        <dbReference type="Proteomes" id="UP000594057"/>
    </source>
</evidence>
<sequence length="41" mass="4949">MGKTFKDSNYAMKYGNTKKTRSRRAKLQPYDRKARDYETDK</sequence>
<dbReference type="Proteomes" id="UP000594057">
    <property type="component" value="Segment"/>
</dbReference>
<dbReference type="RefSeq" id="YP_010113031.1">
    <property type="nucleotide sequence ID" value="NC_055898.1"/>
</dbReference>
<feature type="compositionally biased region" description="Basic and acidic residues" evidence="1">
    <location>
        <begin position="29"/>
        <end position="41"/>
    </location>
</feature>
<evidence type="ECO:0000313" key="2">
    <source>
        <dbReference type="EMBL" id="QOR60058.1"/>
    </source>
</evidence>
<proteinExistence type="predicted"/>